<dbReference type="EMBL" id="BNJF01000011">
    <property type="protein sequence ID" value="GHO51190.1"/>
    <property type="molecule type" value="Genomic_DNA"/>
</dbReference>
<dbReference type="Proteomes" id="UP000612362">
    <property type="component" value="Unassembled WGS sequence"/>
</dbReference>
<protein>
    <submittedName>
        <fullName evidence="2">Uncharacterized protein</fullName>
    </submittedName>
</protein>
<organism evidence="2 3">
    <name type="scientific">Ktedonospora formicarum</name>
    <dbReference type="NCBI Taxonomy" id="2778364"/>
    <lineage>
        <taxon>Bacteria</taxon>
        <taxon>Bacillati</taxon>
        <taxon>Chloroflexota</taxon>
        <taxon>Ktedonobacteria</taxon>
        <taxon>Ktedonobacterales</taxon>
        <taxon>Ktedonobacteraceae</taxon>
        <taxon>Ktedonospora</taxon>
    </lineage>
</organism>
<feature type="transmembrane region" description="Helical" evidence="1">
    <location>
        <begin position="20"/>
        <end position="43"/>
    </location>
</feature>
<sequence>MFVTVVPFPTSLVTQYLGTPAATLACAVYAGVFVVINLAYNLFWWTAIREHERHLLHPAVMPRQVKRLTRRSLLGLLVYLLATGLSFWSPLFHERR</sequence>
<dbReference type="AlphaFoldDB" id="A0A8J3MX89"/>
<evidence type="ECO:0000313" key="2">
    <source>
        <dbReference type="EMBL" id="GHO51190.1"/>
    </source>
</evidence>
<name>A0A8J3MX89_9CHLR</name>
<reference evidence="2" key="1">
    <citation type="submission" date="2020-10" db="EMBL/GenBank/DDBJ databases">
        <title>Taxonomic study of unclassified bacteria belonging to the class Ktedonobacteria.</title>
        <authorList>
            <person name="Yabe S."/>
            <person name="Wang C.M."/>
            <person name="Zheng Y."/>
            <person name="Sakai Y."/>
            <person name="Cavaletti L."/>
            <person name="Monciardini P."/>
            <person name="Donadio S."/>
        </authorList>
    </citation>
    <scope>NUCLEOTIDE SEQUENCE</scope>
    <source>
        <strain evidence="2">SOSP1-1</strain>
    </source>
</reference>
<keyword evidence="1" id="KW-1133">Transmembrane helix</keyword>
<evidence type="ECO:0000313" key="3">
    <source>
        <dbReference type="Proteomes" id="UP000612362"/>
    </source>
</evidence>
<accession>A0A8J3MX89</accession>
<keyword evidence="3" id="KW-1185">Reference proteome</keyword>
<feature type="transmembrane region" description="Helical" evidence="1">
    <location>
        <begin position="73"/>
        <end position="91"/>
    </location>
</feature>
<comment type="caution">
    <text evidence="2">The sequence shown here is derived from an EMBL/GenBank/DDBJ whole genome shotgun (WGS) entry which is preliminary data.</text>
</comment>
<keyword evidence="1" id="KW-0472">Membrane</keyword>
<keyword evidence="1" id="KW-0812">Transmembrane</keyword>
<proteinExistence type="predicted"/>
<gene>
    <name evidence="2" type="ORF">KSX_93530</name>
</gene>
<evidence type="ECO:0000256" key="1">
    <source>
        <dbReference type="SAM" id="Phobius"/>
    </source>
</evidence>